<evidence type="ECO:0000256" key="1">
    <source>
        <dbReference type="ARBA" id="ARBA00001933"/>
    </source>
</evidence>
<dbReference type="InterPro" id="IPR015422">
    <property type="entry name" value="PyrdxlP-dep_Trfase_small"/>
</dbReference>
<keyword evidence="3" id="KW-0663">Pyridoxal phosphate</keyword>
<evidence type="ECO:0000313" key="6">
    <source>
        <dbReference type="EMBL" id="ERK01083.1"/>
    </source>
</evidence>
<evidence type="ECO:0000313" key="8">
    <source>
        <dbReference type="Proteomes" id="UP000016646"/>
    </source>
</evidence>
<dbReference type="PANTHER" id="PTHR48097">
    <property type="entry name" value="L-THREONINE ALDOLASE-RELATED"/>
    <property type="match status" value="1"/>
</dbReference>
<protein>
    <submittedName>
        <fullName evidence="5">Beta-eliminating lyase</fullName>
    </submittedName>
</protein>
<dbReference type="InterPro" id="IPR015424">
    <property type="entry name" value="PyrdxlP-dep_Trfase"/>
</dbReference>
<dbReference type="Gene3D" id="3.90.1150.10">
    <property type="entry name" value="Aspartate Aminotransferase, domain 1"/>
    <property type="match status" value="1"/>
</dbReference>
<dbReference type="Gene3D" id="3.40.640.10">
    <property type="entry name" value="Type I PLP-dependent aspartate aminotransferase-like (Major domain)"/>
    <property type="match status" value="1"/>
</dbReference>
<sequence>MQTENKPNFASDYLEGAHPAILQRLAETNTEQTSGYGTDEHCERARNLIRKAADCPNAAVHFLVGGTQTNAAVIDAFLRPYEGVIAADTGHIAVHEAGAIEAGGHKVLTLAGEAGKLSAETLKRYLHDFYADENRAHAVQPGMVYISQPTECGTLYSKKELSDITALCREYALAFYIDGARLAYALSSPKNDVTLSDLAAVSDAFYIGGTKCGALFGEAIVIPDKNRLPHFITTIKQHGALLAKGRLLGIQFETLFEDDLYFRIGSNAIRAADKIRSFLDTHGFRQYFASPTNQIFIVLKNEDYALLSEKIGLSFWEKADEAHTVARIATSWATTDEQVERLLKALSEHSPCGKS</sequence>
<evidence type="ECO:0000313" key="5">
    <source>
        <dbReference type="EMBL" id="ERF59980.1"/>
    </source>
</evidence>
<evidence type="ECO:0000259" key="4">
    <source>
        <dbReference type="Pfam" id="PF01212"/>
    </source>
</evidence>
<organism evidence="5 7">
    <name type="scientific">Treponema socranskii subsp. socranskii VPI DR56BR1116 = ATCC 35536</name>
    <dbReference type="NCBI Taxonomy" id="1125725"/>
    <lineage>
        <taxon>Bacteria</taxon>
        <taxon>Pseudomonadati</taxon>
        <taxon>Spirochaetota</taxon>
        <taxon>Spirochaetia</taxon>
        <taxon>Spirochaetales</taxon>
        <taxon>Treponemataceae</taxon>
        <taxon>Treponema</taxon>
    </lineage>
</organism>
<evidence type="ECO:0000256" key="2">
    <source>
        <dbReference type="ARBA" id="ARBA00006966"/>
    </source>
</evidence>
<evidence type="ECO:0000313" key="7">
    <source>
        <dbReference type="Proteomes" id="UP000016412"/>
    </source>
</evidence>
<keyword evidence="8" id="KW-1185">Reference proteome</keyword>
<name>U1GPQ4_TRESO</name>
<comment type="caution">
    <text evidence="5">The sequence shown here is derived from an EMBL/GenBank/DDBJ whole genome shotgun (WGS) entry which is preliminary data.</text>
</comment>
<keyword evidence="5" id="KW-0456">Lyase</keyword>
<dbReference type="Pfam" id="PF01212">
    <property type="entry name" value="Beta_elim_lyase"/>
    <property type="match status" value="1"/>
</dbReference>
<dbReference type="OrthoDB" id="9774495at2"/>
<dbReference type="EMBL" id="AUZJ01000052">
    <property type="protein sequence ID" value="ERF59980.1"/>
    <property type="molecule type" value="Genomic_DNA"/>
</dbReference>
<evidence type="ECO:0000256" key="3">
    <source>
        <dbReference type="ARBA" id="ARBA00022898"/>
    </source>
</evidence>
<dbReference type="PANTHER" id="PTHR48097:SF5">
    <property type="entry name" value="LOW SPECIFICITY L-THREONINE ALDOLASE"/>
    <property type="match status" value="1"/>
</dbReference>
<feature type="domain" description="Aromatic amino acid beta-eliminating lyase/threonine aldolase" evidence="4">
    <location>
        <begin position="9"/>
        <end position="249"/>
    </location>
</feature>
<proteinExistence type="inferred from homology"/>
<dbReference type="EMBL" id="AVQI01000061">
    <property type="protein sequence ID" value="ERK01083.1"/>
    <property type="molecule type" value="Genomic_DNA"/>
</dbReference>
<comment type="similarity">
    <text evidence="2">Belongs to the threonine aldolase family.</text>
</comment>
<dbReference type="AlphaFoldDB" id="U1GPQ4"/>
<dbReference type="SUPFAM" id="SSF53383">
    <property type="entry name" value="PLP-dependent transferases"/>
    <property type="match status" value="1"/>
</dbReference>
<dbReference type="Proteomes" id="UP000016646">
    <property type="component" value="Unassembled WGS sequence"/>
</dbReference>
<comment type="cofactor">
    <cofactor evidence="1">
        <name>pyridoxal 5'-phosphate</name>
        <dbReference type="ChEBI" id="CHEBI:597326"/>
    </cofactor>
</comment>
<dbReference type="InterPro" id="IPR001597">
    <property type="entry name" value="ArAA_b-elim_lyase/Thr_aldolase"/>
</dbReference>
<dbReference type="PATRIC" id="fig|1125725.3.peg.2064"/>
<dbReference type="RefSeq" id="WP_021331049.1">
    <property type="nucleotide sequence ID" value="NZ_AUZJ01000052.1"/>
</dbReference>
<dbReference type="GO" id="GO:0006520">
    <property type="term" value="P:amino acid metabolic process"/>
    <property type="evidence" value="ECO:0007669"/>
    <property type="project" value="InterPro"/>
</dbReference>
<accession>U1GPQ4</accession>
<dbReference type="InterPro" id="IPR015421">
    <property type="entry name" value="PyrdxlP-dep_Trfase_major"/>
</dbReference>
<dbReference type="GO" id="GO:0016829">
    <property type="term" value="F:lyase activity"/>
    <property type="evidence" value="ECO:0007669"/>
    <property type="project" value="UniProtKB-KW"/>
</dbReference>
<gene>
    <name evidence="6" type="ORF">HMPREF0860_2643</name>
    <name evidence="5" type="ORF">HMPREF1325_0099</name>
</gene>
<dbReference type="eggNOG" id="COG2008">
    <property type="taxonomic scope" value="Bacteria"/>
</dbReference>
<dbReference type="Proteomes" id="UP000016412">
    <property type="component" value="Unassembled WGS sequence"/>
</dbReference>
<dbReference type="STRING" id="1125725.HMPREF1325_0099"/>
<reference evidence="7 8" key="1">
    <citation type="submission" date="2013-08" db="EMBL/GenBank/DDBJ databases">
        <authorList>
            <person name="Durkin A.S."/>
            <person name="Haft D.R."/>
            <person name="McCorrison J."/>
            <person name="Torralba M."/>
            <person name="Gillis M."/>
            <person name="Haft D.H."/>
            <person name="Methe B."/>
            <person name="Sutton G."/>
            <person name="Nelson K.E."/>
        </authorList>
    </citation>
    <scope>NUCLEOTIDE SEQUENCE [LARGE SCALE GENOMIC DNA]</scope>
    <source>
        <strain evidence="6 8">ATCC 35536</strain>
        <strain evidence="5 7">VPI DR56BR1116</strain>
    </source>
</reference>